<reference evidence="12 13" key="1">
    <citation type="submission" date="2023-09" db="EMBL/GenBank/DDBJ databases">
        <title>Microbacterium fusihabitans sp. nov., Microbacterium phycihabitans sp. nov., and Microbacterium cervinum sp. nov., isolated from dried seaweeds of beach.</title>
        <authorList>
            <person name="Lee S.D."/>
        </authorList>
    </citation>
    <scope>NUCLEOTIDE SEQUENCE [LARGE SCALE GENOMIC DNA]</scope>
    <source>
        <strain evidence="12 13">KSW2-29</strain>
    </source>
</reference>
<comment type="subcellular location">
    <subcellularLocation>
        <location evidence="1 9">Cytoplasm</location>
    </subcellularLocation>
</comment>
<protein>
    <recommendedName>
        <fullName evidence="9">Transcriptional regulatory protein</fullName>
    </recommendedName>
</protein>
<feature type="domain" description="Response regulatory" evidence="11">
    <location>
        <begin position="4"/>
        <end position="122"/>
    </location>
</feature>
<dbReference type="Pfam" id="PF00072">
    <property type="entry name" value="Response_reg"/>
    <property type="match status" value="1"/>
</dbReference>
<organism evidence="12 13">
    <name type="scientific">Microbacterium phycohabitans</name>
    <dbReference type="NCBI Taxonomy" id="3075993"/>
    <lineage>
        <taxon>Bacteria</taxon>
        <taxon>Bacillati</taxon>
        <taxon>Actinomycetota</taxon>
        <taxon>Actinomycetes</taxon>
        <taxon>Micrococcales</taxon>
        <taxon>Microbacteriaceae</taxon>
        <taxon>Microbacterium</taxon>
    </lineage>
</organism>
<dbReference type="SMART" id="SM00448">
    <property type="entry name" value="REC"/>
    <property type="match status" value="1"/>
</dbReference>
<keyword evidence="7 9" id="KW-0010">Activator</keyword>
<dbReference type="InterPro" id="IPR001789">
    <property type="entry name" value="Sig_transdc_resp-reg_receiver"/>
</dbReference>
<evidence type="ECO:0000256" key="8">
    <source>
        <dbReference type="ARBA" id="ARBA00023163"/>
    </source>
</evidence>
<evidence type="ECO:0000256" key="3">
    <source>
        <dbReference type="ARBA" id="ARBA00022553"/>
    </source>
</evidence>
<dbReference type="PANTHER" id="PTHR45526:SF1">
    <property type="entry name" value="TRANSCRIPTIONAL REGULATORY PROTEIN DCUR-RELATED"/>
    <property type="match status" value="1"/>
</dbReference>
<dbReference type="PIRSF" id="PIRSF006171">
    <property type="entry name" value="RR_citrat_malat"/>
    <property type="match status" value="1"/>
</dbReference>
<accession>A0ABU3SI44</accession>
<dbReference type="SUPFAM" id="SSF52172">
    <property type="entry name" value="CheY-like"/>
    <property type="match status" value="1"/>
</dbReference>
<comment type="caution">
    <text evidence="12">The sequence shown here is derived from an EMBL/GenBank/DDBJ whole genome shotgun (WGS) entry which is preliminary data.</text>
</comment>
<dbReference type="EMBL" id="JAWDIT010000001">
    <property type="protein sequence ID" value="MDU0344469.1"/>
    <property type="molecule type" value="Genomic_DNA"/>
</dbReference>
<evidence type="ECO:0000313" key="12">
    <source>
        <dbReference type="EMBL" id="MDU0344469.1"/>
    </source>
</evidence>
<feature type="modified residue" description="4-aspartylphosphate" evidence="10">
    <location>
        <position position="55"/>
    </location>
</feature>
<evidence type="ECO:0000256" key="1">
    <source>
        <dbReference type="ARBA" id="ARBA00004496"/>
    </source>
</evidence>
<evidence type="ECO:0000256" key="10">
    <source>
        <dbReference type="PROSITE-ProRule" id="PRU00169"/>
    </source>
</evidence>
<gene>
    <name evidence="12" type="ORF">RWH44_02020</name>
</gene>
<keyword evidence="2 9" id="KW-0963">Cytoplasm</keyword>
<evidence type="ECO:0000256" key="6">
    <source>
        <dbReference type="ARBA" id="ARBA00023125"/>
    </source>
</evidence>
<keyword evidence="3 10" id="KW-0597">Phosphoprotein</keyword>
<dbReference type="InterPro" id="IPR011006">
    <property type="entry name" value="CheY-like_superfamily"/>
</dbReference>
<dbReference type="Proteomes" id="UP001261125">
    <property type="component" value="Unassembled WGS sequence"/>
</dbReference>
<dbReference type="Gene3D" id="3.40.50.2300">
    <property type="match status" value="1"/>
</dbReference>
<evidence type="ECO:0000256" key="7">
    <source>
        <dbReference type="ARBA" id="ARBA00023159"/>
    </source>
</evidence>
<evidence type="ECO:0000256" key="4">
    <source>
        <dbReference type="ARBA" id="ARBA00023012"/>
    </source>
</evidence>
<proteinExistence type="predicted"/>
<evidence type="ECO:0000259" key="11">
    <source>
        <dbReference type="PROSITE" id="PS50110"/>
    </source>
</evidence>
<evidence type="ECO:0000256" key="5">
    <source>
        <dbReference type="ARBA" id="ARBA00023015"/>
    </source>
</evidence>
<dbReference type="InterPro" id="IPR024187">
    <property type="entry name" value="Sig_transdc_resp-reg_cit/mal"/>
</dbReference>
<evidence type="ECO:0000256" key="9">
    <source>
        <dbReference type="PIRNR" id="PIRNR006171"/>
    </source>
</evidence>
<keyword evidence="8 9" id="KW-0804">Transcription</keyword>
<dbReference type="PROSITE" id="PS50110">
    <property type="entry name" value="RESPONSE_REGULATORY"/>
    <property type="match status" value="1"/>
</dbReference>
<name>A0ABU3SI44_9MICO</name>
<keyword evidence="13" id="KW-1185">Reference proteome</keyword>
<sequence>MVLRVLVVDDQPAVASLHGLFVAAHAACEVVGTAGTGPDAVAAVKELRPDLVLLDVHLPGFSGLDALRAVRGDAGLDQPEVIAVTAARDVDTVRTARLMGVQHYLVKPFTAGELHARIDDVLAERRSSAAMAGSLNQRGVDAVMRPATRRPLPKGLSQPTLDLVRTAIGDLRSASAAEVADHLGLSRVSCRRYLEHLADDGECVRSLDYSTAGRPSTRYTVATPPA</sequence>
<keyword evidence="6 9" id="KW-0238">DNA-binding</keyword>
<dbReference type="InterPro" id="IPR051271">
    <property type="entry name" value="2C-system_Tx_regulators"/>
</dbReference>
<dbReference type="RefSeq" id="WP_298874390.1">
    <property type="nucleotide sequence ID" value="NZ_JAWDIT010000001.1"/>
</dbReference>
<evidence type="ECO:0000256" key="2">
    <source>
        <dbReference type="ARBA" id="ARBA00022490"/>
    </source>
</evidence>
<keyword evidence="4 9" id="KW-0902">Two-component regulatory system</keyword>
<evidence type="ECO:0000313" key="13">
    <source>
        <dbReference type="Proteomes" id="UP001261125"/>
    </source>
</evidence>
<dbReference type="PANTHER" id="PTHR45526">
    <property type="entry name" value="TRANSCRIPTIONAL REGULATORY PROTEIN DPIA"/>
    <property type="match status" value="1"/>
</dbReference>
<keyword evidence="5 9" id="KW-0805">Transcription regulation</keyword>